<dbReference type="Pfam" id="PF01266">
    <property type="entry name" value="DAO"/>
    <property type="match status" value="1"/>
</dbReference>
<accession>A0A402D4E1</accession>
<sequence>MRFLAQAGHEVIGFEQFQVGHDRGSSHGESRIIRHAYADSLYTELMGDAYPLWKQLESDAGEELLVETGSLMLGPPDHPDVAASIQALEKHGLSYETLTASDLAERYPAFKLRAGEVAIYQKDAGFLRAARCVAANVRLAKELGAELRDETPVRKITPHADGVVLWTEAGDAEWFDRAIVTAGAWMGSLLRGFQLPLRPTRQQFVYLETNGDPQNYTPAKFPVWIDAGSAESYYGFPNDGRISGIKLASHAFGPTADPDRPQRNVSPKYLAEIAAYAAGRFQGVSSHATYSATCLYTVTPDEDFILDRIPSVSNAWMVSGCSGHGFKFTVLLGKIAAELATGGAYPRDISRFALNRFQAAV</sequence>
<comment type="cofactor">
    <cofactor evidence="1">
        <name>FAD</name>
        <dbReference type="ChEBI" id="CHEBI:57692"/>
    </cofactor>
</comment>
<organism evidence="5 6">
    <name type="scientific">Capsulimonas corticalis</name>
    <dbReference type="NCBI Taxonomy" id="2219043"/>
    <lineage>
        <taxon>Bacteria</taxon>
        <taxon>Bacillati</taxon>
        <taxon>Armatimonadota</taxon>
        <taxon>Armatimonadia</taxon>
        <taxon>Capsulimonadales</taxon>
        <taxon>Capsulimonadaceae</taxon>
        <taxon>Capsulimonas</taxon>
    </lineage>
</organism>
<dbReference type="SUPFAM" id="SSF51905">
    <property type="entry name" value="FAD/NAD(P)-binding domain"/>
    <property type="match status" value="1"/>
</dbReference>
<dbReference type="GO" id="GO:0008115">
    <property type="term" value="F:sarcosine oxidase activity"/>
    <property type="evidence" value="ECO:0007669"/>
    <property type="project" value="TreeGrafter"/>
</dbReference>
<evidence type="ECO:0000313" key="5">
    <source>
        <dbReference type="EMBL" id="BDI29181.1"/>
    </source>
</evidence>
<protein>
    <submittedName>
        <fullName evidence="5">N-methyltryptophan oxidase</fullName>
    </submittedName>
</protein>
<dbReference type="InterPro" id="IPR036188">
    <property type="entry name" value="FAD/NAD-bd_sf"/>
</dbReference>
<dbReference type="PANTHER" id="PTHR10961:SF7">
    <property type="entry name" value="FAD DEPENDENT OXIDOREDUCTASE DOMAIN-CONTAINING PROTEIN"/>
    <property type="match status" value="1"/>
</dbReference>
<dbReference type="SUPFAM" id="SSF54373">
    <property type="entry name" value="FAD-linked reductases, C-terminal domain"/>
    <property type="match status" value="1"/>
</dbReference>
<evidence type="ECO:0000256" key="3">
    <source>
        <dbReference type="ARBA" id="ARBA00022827"/>
    </source>
</evidence>
<dbReference type="InterPro" id="IPR045170">
    <property type="entry name" value="MTOX"/>
</dbReference>
<dbReference type="Gene3D" id="3.30.9.10">
    <property type="entry name" value="D-Amino Acid Oxidase, subunit A, domain 2"/>
    <property type="match status" value="1"/>
</dbReference>
<dbReference type="EMBL" id="AP025739">
    <property type="protein sequence ID" value="BDI29181.1"/>
    <property type="molecule type" value="Genomic_DNA"/>
</dbReference>
<keyword evidence="4" id="KW-0560">Oxidoreductase</keyword>
<dbReference type="PANTHER" id="PTHR10961">
    <property type="entry name" value="PEROXISOMAL SARCOSINE OXIDASE"/>
    <property type="match status" value="1"/>
</dbReference>
<evidence type="ECO:0000313" key="6">
    <source>
        <dbReference type="Proteomes" id="UP000287394"/>
    </source>
</evidence>
<reference evidence="5 6" key="1">
    <citation type="journal article" date="2019" name="Int. J. Syst. Evol. Microbiol.">
        <title>Capsulimonas corticalis gen. nov., sp. nov., an aerobic capsulated bacterium, of a novel bacterial order, Capsulimonadales ord. nov., of the class Armatimonadia of the phylum Armatimonadetes.</title>
        <authorList>
            <person name="Li J."/>
            <person name="Kudo C."/>
            <person name="Tonouchi A."/>
        </authorList>
    </citation>
    <scope>NUCLEOTIDE SEQUENCE [LARGE SCALE GENOMIC DNA]</scope>
    <source>
        <strain evidence="5 6">AX-7</strain>
    </source>
</reference>
<evidence type="ECO:0000256" key="1">
    <source>
        <dbReference type="ARBA" id="ARBA00001974"/>
    </source>
</evidence>
<evidence type="ECO:0000256" key="2">
    <source>
        <dbReference type="ARBA" id="ARBA00022630"/>
    </source>
</evidence>
<keyword evidence="6" id="KW-1185">Reference proteome</keyword>
<evidence type="ECO:0000256" key="4">
    <source>
        <dbReference type="ARBA" id="ARBA00023002"/>
    </source>
</evidence>
<dbReference type="Gene3D" id="3.50.50.60">
    <property type="entry name" value="FAD/NAD(P)-binding domain"/>
    <property type="match status" value="1"/>
</dbReference>
<dbReference type="AlphaFoldDB" id="A0A402D4E1"/>
<keyword evidence="3" id="KW-0274">FAD</keyword>
<dbReference type="Proteomes" id="UP000287394">
    <property type="component" value="Chromosome"/>
</dbReference>
<keyword evidence="2" id="KW-0285">Flavoprotein</keyword>
<proteinExistence type="predicted"/>
<dbReference type="KEGG" id="ccot:CCAX7_12320"/>
<dbReference type="NCBIfam" id="NF008425">
    <property type="entry name" value="PRK11259.1"/>
    <property type="match status" value="1"/>
</dbReference>
<gene>
    <name evidence="5" type="primary">solA</name>
    <name evidence="5" type="ORF">CCAX7_12320</name>
</gene>
<dbReference type="GO" id="GO:0050660">
    <property type="term" value="F:flavin adenine dinucleotide binding"/>
    <property type="evidence" value="ECO:0007669"/>
    <property type="project" value="InterPro"/>
</dbReference>
<name>A0A402D4E1_9BACT</name>
<dbReference type="InterPro" id="IPR006076">
    <property type="entry name" value="FAD-dep_OxRdtase"/>
</dbReference>